<sequence>MPTPHPDRYFASDPTQREIARELYAAANEHPIISPHGHVPPEWLAENTPFTDPTSMLLTPDHYTNRILHGVAGVDLADLGVPVGSPMTPEKSRAAWRLLCENWWAFRGTAVAGWLASELSDVFGIEVTPSGQTADAIYDSIAECLASDEFRPRALYERFNLAVLATTDDPVSDLRHHGALAADPTWSGRVIPTFRPDAYLEPVRADWLALTEALGEAADQDVSTYAGHVEAMRLRRRFFKDMGAVSSDHSHRDPGTARLTDAEAERLYQLALSGRICPDDADRLRRHMVNDQARLACEDGLVMTFHPAVARNHDPKAFARLGADVGGDIPMETEFTNNLAPMLAEYGDQPNFQVVLFTMDQDVYQRELAPLAGYYPGVYVGAPWWFLDEPDAILRYREQVTPYATFYKTSGMIDDTRAFASIPARHDVARRIDARYLARLVAEHRLSLEEAREVAVDLVTTIPTRAFKLS</sequence>
<dbReference type="EC" id="5.3.1.12" evidence="4"/>
<dbReference type="RefSeq" id="WP_307014657.1">
    <property type="nucleotide sequence ID" value="NZ_JAUSQW010000001.1"/>
</dbReference>
<proteinExistence type="inferred from homology"/>
<evidence type="ECO:0000256" key="5">
    <source>
        <dbReference type="ARBA" id="ARBA00020555"/>
    </source>
</evidence>
<dbReference type="Gene3D" id="3.20.20.140">
    <property type="entry name" value="Metal-dependent hydrolases"/>
    <property type="match status" value="1"/>
</dbReference>
<evidence type="ECO:0000313" key="7">
    <source>
        <dbReference type="EMBL" id="MDP9801336.1"/>
    </source>
</evidence>
<reference evidence="7 8" key="1">
    <citation type="submission" date="2023-07" db="EMBL/GenBank/DDBJ databases">
        <title>Sequencing the genomes of 1000 actinobacteria strains.</title>
        <authorList>
            <person name="Klenk H.-P."/>
        </authorList>
    </citation>
    <scope>NUCLEOTIDE SEQUENCE [LARGE SCALE GENOMIC DNA]</scope>
    <source>
        <strain evidence="7 8">DSM 102162</strain>
    </source>
</reference>
<comment type="similarity">
    <text evidence="3">Belongs to the metallo-dependent hydrolases superfamily. Uronate isomerase family.</text>
</comment>
<dbReference type="GO" id="GO:0008880">
    <property type="term" value="F:glucuronate isomerase activity"/>
    <property type="evidence" value="ECO:0007669"/>
    <property type="project" value="UniProtKB-EC"/>
</dbReference>
<dbReference type="InterPro" id="IPR032466">
    <property type="entry name" value="Metal_Hydrolase"/>
</dbReference>
<dbReference type="Pfam" id="PF02614">
    <property type="entry name" value="UxaC"/>
    <property type="match status" value="1"/>
</dbReference>
<dbReference type="PANTHER" id="PTHR30068:SF4">
    <property type="entry name" value="URONATE ISOMERASE"/>
    <property type="match status" value="1"/>
</dbReference>
<name>A0ABT9NDQ7_9ACTO</name>
<accession>A0ABT9NDQ7</accession>
<comment type="pathway">
    <text evidence="2">Carbohydrate metabolism; pentose and glucuronate interconversion.</text>
</comment>
<keyword evidence="6 7" id="KW-0413">Isomerase</keyword>
<comment type="catalytic activity">
    <reaction evidence="1">
        <text>D-glucuronate = D-fructuronate</text>
        <dbReference type="Rhea" id="RHEA:13049"/>
        <dbReference type="ChEBI" id="CHEBI:58720"/>
        <dbReference type="ChEBI" id="CHEBI:59863"/>
        <dbReference type="EC" id="5.3.1.12"/>
    </reaction>
</comment>
<gene>
    <name evidence="7" type="ORF">J2S49_001412</name>
</gene>
<protein>
    <recommendedName>
        <fullName evidence="5">Uronate isomerase</fullName>
        <ecNumber evidence="4">5.3.1.12</ecNumber>
    </recommendedName>
</protein>
<dbReference type="Gene3D" id="1.10.2020.10">
    <property type="entry name" value="uronate isomerase, domain 2, chain A"/>
    <property type="match status" value="1"/>
</dbReference>
<evidence type="ECO:0000256" key="6">
    <source>
        <dbReference type="ARBA" id="ARBA00023235"/>
    </source>
</evidence>
<dbReference type="EMBL" id="JAUSQW010000001">
    <property type="protein sequence ID" value="MDP9801336.1"/>
    <property type="molecule type" value="Genomic_DNA"/>
</dbReference>
<evidence type="ECO:0000256" key="3">
    <source>
        <dbReference type="ARBA" id="ARBA00008397"/>
    </source>
</evidence>
<keyword evidence="8" id="KW-1185">Reference proteome</keyword>
<evidence type="ECO:0000256" key="4">
    <source>
        <dbReference type="ARBA" id="ARBA00012546"/>
    </source>
</evidence>
<comment type="caution">
    <text evidence="7">The sequence shown here is derived from an EMBL/GenBank/DDBJ whole genome shotgun (WGS) entry which is preliminary data.</text>
</comment>
<dbReference type="SUPFAM" id="SSF51556">
    <property type="entry name" value="Metallo-dependent hydrolases"/>
    <property type="match status" value="1"/>
</dbReference>
<dbReference type="InterPro" id="IPR003766">
    <property type="entry name" value="Uronate_isomerase"/>
</dbReference>
<dbReference type="NCBIfam" id="NF002794">
    <property type="entry name" value="PRK02925.1"/>
    <property type="match status" value="1"/>
</dbReference>
<organism evidence="7 8">
    <name type="scientific">Arcanobacterium wilhelmae</name>
    <dbReference type="NCBI Taxonomy" id="1803177"/>
    <lineage>
        <taxon>Bacteria</taxon>
        <taxon>Bacillati</taxon>
        <taxon>Actinomycetota</taxon>
        <taxon>Actinomycetes</taxon>
        <taxon>Actinomycetales</taxon>
        <taxon>Actinomycetaceae</taxon>
        <taxon>Arcanobacterium</taxon>
    </lineage>
</organism>
<evidence type="ECO:0000313" key="8">
    <source>
        <dbReference type="Proteomes" id="UP001235966"/>
    </source>
</evidence>
<evidence type="ECO:0000256" key="1">
    <source>
        <dbReference type="ARBA" id="ARBA00001165"/>
    </source>
</evidence>
<evidence type="ECO:0000256" key="2">
    <source>
        <dbReference type="ARBA" id="ARBA00004892"/>
    </source>
</evidence>
<dbReference type="Proteomes" id="UP001235966">
    <property type="component" value="Unassembled WGS sequence"/>
</dbReference>
<dbReference type="PANTHER" id="PTHR30068">
    <property type="entry name" value="URONATE ISOMERASE"/>
    <property type="match status" value="1"/>
</dbReference>